<dbReference type="GeneID" id="54299102"/>
<dbReference type="GO" id="GO:0006397">
    <property type="term" value="P:mRNA processing"/>
    <property type="evidence" value="ECO:0007669"/>
    <property type="project" value="InterPro"/>
</dbReference>
<comment type="subcellular location">
    <subcellularLocation>
        <location evidence="1">Nucleus</location>
    </subcellularLocation>
</comment>
<dbReference type="OrthoDB" id="205166at2759"/>
<dbReference type="Proteomes" id="UP000799438">
    <property type="component" value="Unassembled WGS sequence"/>
</dbReference>
<keyword evidence="5" id="KW-1185">Reference proteome</keyword>
<feature type="compositionally biased region" description="Basic and acidic residues" evidence="3">
    <location>
        <begin position="214"/>
        <end position="225"/>
    </location>
</feature>
<proteinExistence type="predicted"/>
<evidence type="ECO:0000256" key="3">
    <source>
        <dbReference type="SAM" id="MobiDB-lite"/>
    </source>
</evidence>
<feature type="compositionally biased region" description="Acidic residues" evidence="3">
    <location>
        <begin position="226"/>
        <end position="236"/>
    </location>
</feature>
<feature type="region of interest" description="Disordered" evidence="3">
    <location>
        <begin position="214"/>
        <end position="336"/>
    </location>
</feature>
<evidence type="ECO:0000256" key="2">
    <source>
        <dbReference type="ARBA" id="ARBA00023242"/>
    </source>
</evidence>
<gene>
    <name evidence="4" type="ORF">K452DRAFT_293703</name>
</gene>
<dbReference type="InterPro" id="IPR008501">
    <property type="entry name" value="THOC7/Mft1"/>
</dbReference>
<accession>A0A6A6BWM3</accession>
<evidence type="ECO:0000313" key="4">
    <source>
        <dbReference type="EMBL" id="KAF2147244.1"/>
    </source>
</evidence>
<dbReference type="GO" id="GO:0000445">
    <property type="term" value="C:THO complex part of transcription export complex"/>
    <property type="evidence" value="ECO:0007669"/>
    <property type="project" value="InterPro"/>
</dbReference>
<reference evidence="4" key="1">
    <citation type="journal article" date="2020" name="Stud. Mycol.">
        <title>101 Dothideomycetes genomes: a test case for predicting lifestyles and emergence of pathogens.</title>
        <authorList>
            <person name="Haridas S."/>
            <person name="Albert R."/>
            <person name="Binder M."/>
            <person name="Bloem J."/>
            <person name="Labutti K."/>
            <person name="Salamov A."/>
            <person name="Andreopoulos B."/>
            <person name="Baker S."/>
            <person name="Barry K."/>
            <person name="Bills G."/>
            <person name="Bluhm B."/>
            <person name="Cannon C."/>
            <person name="Castanera R."/>
            <person name="Culley D."/>
            <person name="Daum C."/>
            <person name="Ezra D."/>
            <person name="Gonzalez J."/>
            <person name="Henrissat B."/>
            <person name="Kuo A."/>
            <person name="Liang C."/>
            <person name="Lipzen A."/>
            <person name="Lutzoni F."/>
            <person name="Magnuson J."/>
            <person name="Mondo S."/>
            <person name="Nolan M."/>
            <person name="Ohm R."/>
            <person name="Pangilinan J."/>
            <person name="Park H.-J."/>
            <person name="Ramirez L."/>
            <person name="Alfaro M."/>
            <person name="Sun H."/>
            <person name="Tritt A."/>
            <person name="Yoshinaga Y."/>
            <person name="Zwiers L.-H."/>
            <person name="Turgeon B."/>
            <person name="Goodwin S."/>
            <person name="Spatafora J."/>
            <person name="Crous P."/>
            <person name="Grigoriev I."/>
        </authorList>
    </citation>
    <scope>NUCLEOTIDE SEQUENCE</scope>
    <source>
        <strain evidence="4">CBS 121167</strain>
    </source>
</reference>
<keyword evidence="2" id="KW-0539">Nucleus</keyword>
<sequence length="336" mass="36571">MASQEYGLLDQADEDLTHKARLLPIEQRPFQRVAKRMVAADSPIYNPPTALPSPPPEGHGADDVDGAARQAEERNAWRQDMLLDLASLQDSTVRIQLLRDSNEAERARYAAEKAKISATAAAIREGNAALRAELEGARATLARRKRYDELAERITSNRMLKPREEQAAQLAKLDAEIAELERERTVYKQTWAERRDQFGRIVDEGRQMLRLIRDEKEEAERKEGMEEGEADEDEGPEGASSGKGDASAVGTPRPDAAAGQTPNPSFSGGHQLAAQRGLLSAPSPAPSFGGAGTPARGEESQGDDADMAEAGEVANDTDIEEGEAEENTPDEKMDES</sequence>
<feature type="compositionally biased region" description="Acidic residues" evidence="3">
    <location>
        <begin position="300"/>
        <end position="328"/>
    </location>
</feature>
<name>A0A6A6BWM3_9PEZI</name>
<organism evidence="4 5">
    <name type="scientific">Aplosporella prunicola CBS 121167</name>
    <dbReference type="NCBI Taxonomy" id="1176127"/>
    <lineage>
        <taxon>Eukaryota</taxon>
        <taxon>Fungi</taxon>
        <taxon>Dikarya</taxon>
        <taxon>Ascomycota</taxon>
        <taxon>Pezizomycotina</taxon>
        <taxon>Dothideomycetes</taxon>
        <taxon>Dothideomycetes incertae sedis</taxon>
        <taxon>Botryosphaeriales</taxon>
        <taxon>Aplosporellaceae</taxon>
        <taxon>Aplosporella</taxon>
    </lineage>
</organism>
<evidence type="ECO:0000256" key="1">
    <source>
        <dbReference type="ARBA" id="ARBA00004123"/>
    </source>
</evidence>
<dbReference type="RefSeq" id="XP_033402952.1">
    <property type="nucleotide sequence ID" value="XM_033541606.1"/>
</dbReference>
<feature type="region of interest" description="Disordered" evidence="3">
    <location>
        <begin position="39"/>
        <end position="73"/>
    </location>
</feature>
<feature type="compositionally biased region" description="Pro residues" evidence="3">
    <location>
        <begin position="45"/>
        <end position="57"/>
    </location>
</feature>
<evidence type="ECO:0000313" key="5">
    <source>
        <dbReference type="Proteomes" id="UP000799438"/>
    </source>
</evidence>
<dbReference type="Pfam" id="PF05615">
    <property type="entry name" value="THOC7"/>
    <property type="match status" value="1"/>
</dbReference>
<protein>
    <submittedName>
        <fullName evidence="4">Uncharacterized protein</fullName>
    </submittedName>
</protein>
<dbReference type="AlphaFoldDB" id="A0A6A6BWM3"/>
<dbReference type="EMBL" id="ML995474">
    <property type="protein sequence ID" value="KAF2147244.1"/>
    <property type="molecule type" value="Genomic_DNA"/>
</dbReference>